<dbReference type="RefSeq" id="WP_110827281.1">
    <property type="nucleotide sequence ID" value="NZ_QKLU01000001.1"/>
</dbReference>
<gene>
    <name evidence="7" type="ORF">B0O44_101697</name>
</gene>
<sequence length="219" mass="25165">MIHVLEADGIQLEFGSRPILSDVYIKCTTGKITGLLGRNGEGKTSLLHIIYGHLNASYKCIRFDGTFVQSPFKNPELLRYLPQFNFIPGNFSLKRVFSDFDMDFSLFEQRFPEFKSKYNSRIKTLSGGQRRLTEIYMILKSPGHFAILDEPFSQLSPILIESIKELIQSEKAHKGLIITDHMFRHILEISDDLYVLSNGKTHKTNSEQDLERLGYVRSL</sequence>
<dbReference type="InterPro" id="IPR003439">
    <property type="entry name" value="ABC_transporter-like_ATP-bd"/>
</dbReference>
<dbReference type="InterPro" id="IPR052156">
    <property type="entry name" value="BCAA_Transport_ATP-bd_LivF"/>
</dbReference>
<name>A0A318UL92_9SPHI</name>
<comment type="similarity">
    <text evidence="1">Belongs to the ABC transporter superfamily.</text>
</comment>
<dbReference type="Proteomes" id="UP000248198">
    <property type="component" value="Unassembled WGS sequence"/>
</dbReference>
<dbReference type="GO" id="GO:0005524">
    <property type="term" value="F:ATP binding"/>
    <property type="evidence" value="ECO:0007669"/>
    <property type="project" value="UniProtKB-KW"/>
</dbReference>
<keyword evidence="5" id="KW-0029">Amino-acid transport</keyword>
<dbReference type="PROSITE" id="PS50893">
    <property type="entry name" value="ABC_TRANSPORTER_2"/>
    <property type="match status" value="1"/>
</dbReference>
<dbReference type="InterPro" id="IPR027417">
    <property type="entry name" value="P-loop_NTPase"/>
</dbReference>
<dbReference type="OrthoDB" id="9785229at2"/>
<dbReference type="GO" id="GO:0016887">
    <property type="term" value="F:ATP hydrolysis activity"/>
    <property type="evidence" value="ECO:0007669"/>
    <property type="project" value="InterPro"/>
</dbReference>
<dbReference type="PANTHER" id="PTHR43820:SF4">
    <property type="entry name" value="HIGH-AFFINITY BRANCHED-CHAIN AMINO ACID TRANSPORT ATP-BINDING PROTEIN LIVF"/>
    <property type="match status" value="1"/>
</dbReference>
<keyword evidence="4" id="KW-0067">ATP-binding</keyword>
<keyword evidence="2" id="KW-0813">Transport</keyword>
<evidence type="ECO:0000313" key="7">
    <source>
        <dbReference type="EMBL" id="PYF77216.1"/>
    </source>
</evidence>
<evidence type="ECO:0000256" key="1">
    <source>
        <dbReference type="ARBA" id="ARBA00005417"/>
    </source>
</evidence>
<dbReference type="Pfam" id="PF00005">
    <property type="entry name" value="ABC_tran"/>
    <property type="match status" value="1"/>
</dbReference>
<accession>A0A318UL92</accession>
<comment type="caution">
    <text evidence="7">The sequence shown here is derived from an EMBL/GenBank/DDBJ whole genome shotgun (WGS) entry which is preliminary data.</text>
</comment>
<evidence type="ECO:0000259" key="6">
    <source>
        <dbReference type="PROSITE" id="PS50893"/>
    </source>
</evidence>
<dbReference type="SUPFAM" id="SSF52540">
    <property type="entry name" value="P-loop containing nucleoside triphosphate hydrolases"/>
    <property type="match status" value="1"/>
</dbReference>
<organism evidence="7 8">
    <name type="scientific">Pedobacter nutrimenti</name>
    <dbReference type="NCBI Taxonomy" id="1241337"/>
    <lineage>
        <taxon>Bacteria</taxon>
        <taxon>Pseudomonadati</taxon>
        <taxon>Bacteroidota</taxon>
        <taxon>Sphingobacteriia</taxon>
        <taxon>Sphingobacteriales</taxon>
        <taxon>Sphingobacteriaceae</taxon>
        <taxon>Pedobacter</taxon>
    </lineage>
</organism>
<proteinExistence type="inferred from homology"/>
<reference evidence="7 8" key="1">
    <citation type="submission" date="2018-06" db="EMBL/GenBank/DDBJ databases">
        <title>Genomic Encyclopedia of Archaeal and Bacterial Type Strains, Phase II (KMG-II): from individual species to whole genera.</title>
        <authorList>
            <person name="Goeker M."/>
        </authorList>
    </citation>
    <scope>NUCLEOTIDE SEQUENCE [LARGE SCALE GENOMIC DNA]</scope>
    <source>
        <strain evidence="7 8">DSM 27372</strain>
    </source>
</reference>
<protein>
    <submittedName>
        <fullName evidence="7">ABC-type branched-subunit amino acid transport system ATPase component</fullName>
    </submittedName>
</protein>
<evidence type="ECO:0000256" key="5">
    <source>
        <dbReference type="ARBA" id="ARBA00022970"/>
    </source>
</evidence>
<evidence type="ECO:0000256" key="4">
    <source>
        <dbReference type="ARBA" id="ARBA00022840"/>
    </source>
</evidence>
<dbReference type="PANTHER" id="PTHR43820">
    <property type="entry name" value="HIGH-AFFINITY BRANCHED-CHAIN AMINO ACID TRANSPORT ATP-BINDING PROTEIN LIVF"/>
    <property type="match status" value="1"/>
</dbReference>
<feature type="domain" description="ABC transporter" evidence="6">
    <location>
        <begin position="5"/>
        <end position="219"/>
    </location>
</feature>
<dbReference type="EMBL" id="QKLU01000001">
    <property type="protein sequence ID" value="PYF77216.1"/>
    <property type="molecule type" value="Genomic_DNA"/>
</dbReference>
<dbReference type="GO" id="GO:0015658">
    <property type="term" value="F:branched-chain amino acid transmembrane transporter activity"/>
    <property type="evidence" value="ECO:0007669"/>
    <property type="project" value="TreeGrafter"/>
</dbReference>
<keyword evidence="3" id="KW-0547">Nucleotide-binding</keyword>
<dbReference type="AlphaFoldDB" id="A0A318UL92"/>
<evidence type="ECO:0000256" key="3">
    <source>
        <dbReference type="ARBA" id="ARBA00022741"/>
    </source>
</evidence>
<dbReference type="SMART" id="SM00382">
    <property type="entry name" value="AAA"/>
    <property type="match status" value="1"/>
</dbReference>
<dbReference type="Gene3D" id="3.40.50.300">
    <property type="entry name" value="P-loop containing nucleotide triphosphate hydrolases"/>
    <property type="match status" value="1"/>
</dbReference>
<dbReference type="GO" id="GO:0015807">
    <property type="term" value="P:L-amino acid transport"/>
    <property type="evidence" value="ECO:0007669"/>
    <property type="project" value="TreeGrafter"/>
</dbReference>
<dbReference type="InterPro" id="IPR003593">
    <property type="entry name" value="AAA+_ATPase"/>
</dbReference>
<keyword evidence="8" id="KW-1185">Reference proteome</keyword>
<evidence type="ECO:0000313" key="8">
    <source>
        <dbReference type="Proteomes" id="UP000248198"/>
    </source>
</evidence>
<evidence type="ECO:0000256" key="2">
    <source>
        <dbReference type="ARBA" id="ARBA00022448"/>
    </source>
</evidence>